<sequence length="114" mass="12516">MWLGYKSGALFLLISFFFVGCQSEEVFPGSVEGVFIGNKKLGVSIYKVEGGKINMEERKTVNLIMVKILGAIEEQERQGTKALDFMRAEYGHKVTARFVGSSKTEAPTSGLSLS</sequence>
<dbReference type="RefSeq" id="WP_380167269.1">
    <property type="nucleotide sequence ID" value="NZ_JBHTNU010000023.1"/>
</dbReference>
<evidence type="ECO:0000313" key="1">
    <source>
        <dbReference type="EMBL" id="MFD1428402.1"/>
    </source>
</evidence>
<dbReference type="Proteomes" id="UP001597282">
    <property type="component" value="Unassembled WGS sequence"/>
</dbReference>
<dbReference type="EMBL" id="JBHTNU010000023">
    <property type="protein sequence ID" value="MFD1428402.1"/>
    <property type="molecule type" value="Genomic_DNA"/>
</dbReference>
<keyword evidence="2" id="KW-1185">Reference proteome</keyword>
<reference evidence="2" key="1">
    <citation type="journal article" date="2019" name="Int. J. Syst. Evol. Microbiol.">
        <title>The Global Catalogue of Microorganisms (GCM) 10K type strain sequencing project: providing services to taxonomists for standard genome sequencing and annotation.</title>
        <authorList>
            <consortium name="The Broad Institute Genomics Platform"/>
            <consortium name="The Broad Institute Genome Sequencing Center for Infectious Disease"/>
            <person name="Wu L."/>
            <person name="Ma J."/>
        </authorList>
    </citation>
    <scope>NUCLEOTIDE SEQUENCE [LARGE SCALE GENOMIC DNA]</scope>
    <source>
        <strain evidence="2">S1</strain>
    </source>
</reference>
<proteinExistence type="predicted"/>
<gene>
    <name evidence="1" type="ORF">ACFQ4Y_15990</name>
</gene>
<evidence type="ECO:0000313" key="2">
    <source>
        <dbReference type="Proteomes" id="UP001597282"/>
    </source>
</evidence>
<name>A0ABW4CDL6_9BACL</name>
<protein>
    <recommendedName>
        <fullName evidence="3">Ger(X)C family spore germination protein</fullName>
    </recommendedName>
</protein>
<dbReference type="PROSITE" id="PS51257">
    <property type="entry name" value="PROKAR_LIPOPROTEIN"/>
    <property type="match status" value="1"/>
</dbReference>
<accession>A0ABW4CDL6</accession>
<comment type="caution">
    <text evidence="1">The sequence shown here is derived from an EMBL/GenBank/DDBJ whole genome shotgun (WGS) entry which is preliminary data.</text>
</comment>
<organism evidence="1 2">
    <name type="scientific">Kroppenstedtia sanguinis</name>
    <dbReference type="NCBI Taxonomy" id="1380684"/>
    <lineage>
        <taxon>Bacteria</taxon>
        <taxon>Bacillati</taxon>
        <taxon>Bacillota</taxon>
        <taxon>Bacilli</taxon>
        <taxon>Bacillales</taxon>
        <taxon>Thermoactinomycetaceae</taxon>
        <taxon>Kroppenstedtia</taxon>
    </lineage>
</organism>
<evidence type="ECO:0008006" key="3">
    <source>
        <dbReference type="Google" id="ProtNLM"/>
    </source>
</evidence>